<feature type="domain" description="MobA-like NTP transferase" evidence="1">
    <location>
        <begin position="10"/>
        <end position="170"/>
    </location>
</feature>
<sequence>MKLKKAQVVGIILAADRPERMGENKFLLPFRNKPMLQQVIDAAQASTLQKLILVLPPESQSLLKHVDTGECEVVICHDQAEGQLQFLQAGLKCLACSEDINGCMVIPGNLPLLNEKTIDYLIDAYSQDKESWIAPTQQDMRGDPIIIPFSWWEKVAQLEGCLETRDLLGQASLRLRLIKMQDIGPFIKINTRAEYQHLSRRHDLCLQKES</sequence>
<evidence type="ECO:0000259" key="1">
    <source>
        <dbReference type="Pfam" id="PF12804"/>
    </source>
</evidence>
<accession>Q6AMH3</accession>
<dbReference type="PANTHER" id="PTHR43777:SF1">
    <property type="entry name" value="MOLYBDENUM COFACTOR CYTIDYLYLTRANSFERASE"/>
    <property type="match status" value="1"/>
</dbReference>
<evidence type="ECO:0000313" key="3">
    <source>
        <dbReference type="Proteomes" id="UP000000602"/>
    </source>
</evidence>
<dbReference type="Pfam" id="PF12804">
    <property type="entry name" value="NTP_transf_3"/>
    <property type="match status" value="1"/>
</dbReference>
<dbReference type="STRING" id="177439.DP1723"/>
<dbReference type="OrthoDB" id="9779263at2"/>
<reference evidence="3" key="1">
    <citation type="journal article" date="2004" name="Environ. Microbiol.">
        <title>The genome of Desulfotalea psychrophila, a sulfate-reducing bacterium from permanently cold Arctic sediments.</title>
        <authorList>
            <person name="Rabus R."/>
            <person name="Ruepp A."/>
            <person name="Frickey T."/>
            <person name="Rattei T."/>
            <person name="Fartmann B."/>
            <person name="Stark M."/>
            <person name="Bauer M."/>
            <person name="Zibat A."/>
            <person name="Lombardot T."/>
            <person name="Becker I."/>
            <person name="Amann J."/>
            <person name="Gellner K."/>
            <person name="Teeling H."/>
            <person name="Leuschner W.D."/>
            <person name="Gloeckner F.-O."/>
            <person name="Lupas A.N."/>
            <person name="Amann R."/>
            <person name="Klenk H.-P."/>
        </authorList>
    </citation>
    <scope>NUCLEOTIDE SEQUENCE [LARGE SCALE GENOMIC DNA]</scope>
    <source>
        <strain evidence="3">DSM 12343 / LSv54</strain>
    </source>
</reference>
<dbReference type="KEGG" id="dps:DP1723"/>
<dbReference type="CDD" id="cd04182">
    <property type="entry name" value="GT_2_like_f"/>
    <property type="match status" value="1"/>
</dbReference>
<dbReference type="InterPro" id="IPR025877">
    <property type="entry name" value="MobA-like_NTP_Trfase"/>
</dbReference>
<dbReference type="Gene3D" id="3.90.550.10">
    <property type="entry name" value="Spore Coat Polysaccharide Biosynthesis Protein SpsA, Chain A"/>
    <property type="match status" value="1"/>
</dbReference>
<organism evidence="2 3">
    <name type="scientific">Desulfotalea psychrophila (strain LSv54 / DSM 12343)</name>
    <dbReference type="NCBI Taxonomy" id="177439"/>
    <lineage>
        <taxon>Bacteria</taxon>
        <taxon>Pseudomonadati</taxon>
        <taxon>Thermodesulfobacteriota</taxon>
        <taxon>Desulfobulbia</taxon>
        <taxon>Desulfobulbales</taxon>
        <taxon>Desulfocapsaceae</taxon>
        <taxon>Desulfotalea</taxon>
    </lineage>
</organism>
<name>Q6AMH3_DESPS</name>
<dbReference type="eggNOG" id="COG2068">
    <property type="taxonomic scope" value="Bacteria"/>
</dbReference>
<dbReference type="InterPro" id="IPR029044">
    <property type="entry name" value="Nucleotide-diphossugar_trans"/>
</dbReference>
<evidence type="ECO:0000313" key="2">
    <source>
        <dbReference type="EMBL" id="CAG36452.1"/>
    </source>
</evidence>
<dbReference type="GO" id="GO:0016779">
    <property type="term" value="F:nucleotidyltransferase activity"/>
    <property type="evidence" value="ECO:0007669"/>
    <property type="project" value="UniProtKB-ARBA"/>
</dbReference>
<keyword evidence="3" id="KW-1185">Reference proteome</keyword>
<dbReference type="SUPFAM" id="SSF53448">
    <property type="entry name" value="Nucleotide-diphospho-sugar transferases"/>
    <property type="match status" value="1"/>
</dbReference>
<protein>
    <recommendedName>
        <fullName evidence="1">MobA-like NTP transferase domain-containing protein</fullName>
    </recommendedName>
</protein>
<dbReference type="AlphaFoldDB" id="Q6AMH3"/>
<proteinExistence type="predicted"/>
<dbReference type="EMBL" id="CR522870">
    <property type="protein sequence ID" value="CAG36452.1"/>
    <property type="molecule type" value="Genomic_DNA"/>
</dbReference>
<gene>
    <name evidence="2" type="ordered locus">DP1723</name>
</gene>
<dbReference type="HOGENOM" id="CLU_061980_1_0_7"/>
<dbReference type="RefSeq" id="WP_011188964.1">
    <property type="nucleotide sequence ID" value="NC_006138.1"/>
</dbReference>
<dbReference type="PANTHER" id="PTHR43777">
    <property type="entry name" value="MOLYBDENUM COFACTOR CYTIDYLYLTRANSFERASE"/>
    <property type="match status" value="1"/>
</dbReference>
<dbReference type="Proteomes" id="UP000000602">
    <property type="component" value="Chromosome"/>
</dbReference>